<dbReference type="PROSITE" id="PS00216">
    <property type="entry name" value="SUGAR_TRANSPORT_1"/>
    <property type="match status" value="1"/>
</dbReference>
<reference evidence="8 9" key="1">
    <citation type="journal article" date="2023" name="Insect Mol. Biol.">
        <title>Genome sequencing provides insights into the evolution of gene families encoding plant cell wall-degrading enzymes in longhorned beetles.</title>
        <authorList>
            <person name="Shin N.R."/>
            <person name="Okamura Y."/>
            <person name="Kirsch R."/>
            <person name="Pauchet Y."/>
        </authorList>
    </citation>
    <scope>NUCLEOTIDE SEQUENCE [LARGE SCALE GENOMIC DNA]</scope>
    <source>
        <strain evidence="8">EAD_L_NR</strain>
    </source>
</reference>
<keyword evidence="9" id="KW-1185">Reference proteome</keyword>
<feature type="transmembrane region" description="Helical" evidence="6">
    <location>
        <begin position="384"/>
        <end position="404"/>
    </location>
</feature>
<feature type="domain" description="Major facilitator superfamily (MFS) profile" evidence="7">
    <location>
        <begin position="74"/>
        <end position="513"/>
    </location>
</feature>
<feature type="non-terminal residue" evidence="8">
    <location>
        <position position="523"/>
    </location>
</feature>
<accession>A0AAV8W529</accession>
<evidence type="ECO:0000256" key="6">
    <source>
        <dbReference type="SAM" id="Phobius"/>
    </source>
</evidence>
<dbReference type="Proteomes" id="UP001159042">
    <property type="component" value="Unassembled WGS sequence"/>
</dbReference>
<dbReference type="FunFam" id="1.20.1250.20:FF:000249">
    <property type="entry name" value="facilitated trehalose transporter Tret1"/>
    <property type="match status" value="1"/>
</dbReference>
<evidence type="ECO:0000256" key="4">
    <source>
        <dbReference type="ARBA" id="ARBA00023136"/>
    </source>
</evidence>
<evidence type="ECO:0000256" key="5">
    <source>
        <dbReference type="SAM" id="MobiDB-lite"/>
    </source>
</evidence>
<comment type="subcellular location">
    <subcellularLocation>
        <location evidence="1">Membrane</location>
        <topology evidence="1">Multi-pass membrane protein</topology>
    </subcellularLocation>
</comment>
<dbReference type="InterPro" id="IPR036259">
    <property type="entry name" value="MFS_trans_sf"/>
</dbReference>
<keyword evidence="3 6" id="KW-1133">Transmembrane helix</keyword>
<feature type="region of interest" description="Disordered" evidence="5">
    <location>
        <begin position="1"/>
        <end position="31"/>
    </location>
</feature>
<keyword evidence="4 6" id="KW-0472">Membrane</keyword>
<dbReference type="InterPro" id="IPR020846">
    <property type="entry name" value="MFS_dom"/>
</dbReference>
<evidence type="ECO:0000313" key="9">
    <source>
        <dbReference type="Proteomes" id="UP001159042"/>
    </source>
</evidence>
<dbReference type="GO" id="GO:0016020">
    <property type="term" value="C:membrane"/>
    <property type="evidence" value="ECO:0007669"/>
    <property type="project" value="UniProtKB-SubCell"/>
</dbReference>
<feature type="transmembrane region" description="Helical" evidence="6">
    <location>
        <begin position="167"/>
        <end position="188"/>
    </location>
</feature>
<evidence type="ECO:0000256" key="1">
    <source>
        <dbReference type="ARBA" id="ARBA00004141"/>
    </source>
</evidence>
<dbReference type="AlphaFoldDB" id="A0AAV8W529"/>
<dbReference type="InterPro" id="IPR005829">
    <property type="entry name" value="Sugar_transporter_CS"/>
</dbReference>
<protein>
    <recommendedName>
        <fullName evidence="7">Major facilitator superfamily (MFS) profile domain-containing protein</fullName>
    </recommendedName>
</protein>
<dbReference type="Gene3D" id="1.20.1250.20">
    <property type="entry name" value="MFS general substrate transporter like domains"/>
    <property type="match status" value="1"/>
</dbReference>
<feature type="transmembrane region" description="Helical" evidence="6">
    <location>
        <begin position="200"/>
        <end position="222"/>
    </location>
</feature>
<evidence type="ECO:0000259" key="7">
    <source>
        <dbReference type="PROSITE" id="PS50850"/>
    </source>
</evidence>
<gene>
    <name evidence="8" type="ORF">NQ315_013657</name>
</gene>
<name>A0AAV8W529_9CUCU</name>
<feature type="transmembrane region" description="Helical" evidence="6">
    <location>
        <begin position="115"/>
        <end position="131"/>
    </location>
</feature>
<dbReference type="GO" id="GO:0022857">
    <property type="term" value="F:transmembrane transporter activity"/>
    <property type="evidence" value="ECO:0007669"/>
    <property type="project" value="InterPro"/>
</dbReference>
<dbReference type="InterPro" id="IPR050549">
    <property type="entry name" value="MFS_Trehalose_Transporter"/>
</dbReference>
<dbReference type="PANTHER" id="PTHR48021">
    <property type="match status" value="1"/>
</dbReference>
<organism evidence="8 9">
    <name type="scientific">Exocentrus adspersus</name>
    <dbReference type="NCBI Taxonomy" id="1586481"/>
    <lineage>
        <taxon>Eukaryota</taxon>
        <taxon>Metazoa</taxon>
        <taxon>Ecdysozoa</taxon>
        <taxon>Arthropoda</taxon>
        <taxon>Hexapoda</taxon>
        <taxon>Insecta</taxon>
        <taxon>Pterygota</taxon>
        <taxon>Neoptera</taxon>
        <taxon>Endopterygota</taxon>
        <taxon>Coleoptera</taxon>
        <taxon>Polyphaga</taxon>
        <taxon>Cucujiformia</taxon>
        <taxon>Chrysomeloidea</taxon>
        <taxon>Cerambycidae</taxon>
        <taxon>Lamiinae</taxon>
        <taxon>Acanthocinini</taxon>
        <taxon>Exocentrus</taxon>
    </lineage>
</organism>
<proteinExistence type="predicted"/>
<dbReference type="SUPFAM" id="SSF103473">
    <property type="entry name" value="MFS general substrate transporter"/>
    <property type="match status" value="1"/>
</dbReference>
<feature type="transmembrane region" description="Helical" evidence="6">
    <location>
        <begin position="72"/>
        <end position="95"/>
    </location>
</feature>
<feature type="compositionally biased region" description="Polar residues" evidence="5">
    <location>
        <begin position="10"/>
        <end position="19"/>
    </location>
</feature>
<evidence type="ECO:0000313" key="8">
    <source>
        <dbReference type="EMBL" id="KAJ8921185.1"/>
    </source>
</evidence>
<dbReference type="Pfam" id="PF00083">
    <property type="entry name" value="Sugar_tr"/>
    <property type="match status" value="1"/>
</dbReference>
<dbReference type="PROSITE" id="PS50850">
    <property type="entry name" value="MFS"/>
    <property type="match status" value="1"/>
</dbReference>
<dbReference type="InterPro" id="IPR005828">
    <property type="entry name" value="MFS_sugar_transport-like"/>
</dbReference>
<sequence length="523" mass="59699">MDQNHPVEQFSVQSTTYENNPPGIGWKQNQDMGTRDIEEQRCLVTENEAITTKSNIVLKEIEITWKDSIKQILACAVAHSVVIQAGINMAFSAVLLPQLYESKSEIQISKSEGSWIASIVAIALPLGALIIGPLMDKFGRKKMCLTTTVPFAIAWLLHYYAKNVWYIYSARIIAGFSGGLTTVSLVYVSEITHQKLRPMLLGLNSVFVTFGILITCVLGSFLQWRTISFIYFLLVVLTFVSMYFVLPESPHWLVTFKNDTQGATKSVQWIYSRNYLLYEQQLQKLLETKGHREVENEVNEKSVLLKMKKSLNIYRSPSVYKPLIVLIVIFVLQQISGAYVIIFYAIELFKKNRRSISKRYRRICSISFVRCNQVCNVNFVSVNFKKRMCITSFVAGLYIYLTLVPKQEYEKLNITNDISNDNIPLYCVLGYVCFSSLGILVIPWTLIGELLPVKVRGKLGGFLVSFAYVLMFGVVKIFPYVLDIVSLQYLFYIVSVISLFILAFCYFFLPETLGKSFSDIEKY</sequence>
<feature type="transmembrane region" description="Helical" evidence="6">
    <location>
        <begin position="489"/>
        <end position="509"/>
    </location>
</feature>
<feature type="transmembrane region" description="Helical" evidence="6">
    <location>
        <begin position="425"/>
        <end position="447"/>
    </location>
</feature>
<feature type="transmembrane region" description="Helical" evidence="6">
    <location>
        <begin position="459"/>
        <end position="482"/>
    </location>
</feature>
<feature type="transmembrane region" description="Helical" evidence="6">
    <location>
        <begin position="228"/>
        <end position="246"/>
    </location>
</feature>
<comment type="caution">
    <text evidence="8">The sequence shown here is derived from an EMBL/GenBank/DDBJ whole genome shotgun (WGS) entry which is preliminary data.</text>
</comment>
<keyword evidence="2 6" id="KW-0812">Transmembrane</keyword>
<dbReference type="PANTHER" id="PTHR48021:SF32">
    <property type="entry name" value="FACILITATED TREHALOSE TRANSPORTER TRET1-2 HOMOLOG-LIKE PROTEIN"/>
    <property type="match status" value="1"/>
</dbReference>
<feature type="transmembrane region" description="Helical" evidence="6">
    <location>
        <begin position="323"/>
        <end position="346"/>
    </location>
</feature>
<evidence type="ECO:0000256" key="2">
    <source>
        <dbReference type="ARBA" id="ARBA00022692"/>
    </source>
</evidence>
<dbReference type="EMBL" id="JANEYG010000011">
    <property type="protein sequence ID" value="KAJ8921185.1"/>
    <property type="molecule type" value="Genomic_DNA"/>
</dbReference>
<evidence type="ECO:0000256" key="3">
    <source>
        <dbReference type="ARBA" id="ARBA00022989"/>
    </source>
</evidence>